<name>A0A3A2ZJ29_9EURO</name>
<gene>
    <name evidence="2" type="ORF">PHISCL_08306</name>
</gene>
<dbReference type="SUPFAM" id="SSF48350">
    <property type="entry name" value="GTPase activation domain, GAP"/>
    <property type="match status" value="1"/>
</dbReference>
<feature type="region of interest" description="Disordered" evidence="1">
    <location>
        <begin position="251"/>
        <end position="279"/>
    </location>
</feature>
<keyword evidence="3" id="KW-1185">Reference proteome</keyword>
<feature type="compositionally biased region" description="Basic and acidic residues" evidence="1">
    <location>
        <begin position="252"/>
        <end position="270"/>
    </location>
</feature>
<evidence type="ECO:0000256" key="1">
    <source>
        <dbReference type="SAM" id="MobiDB-lite"/>
    </source>
</evidence>
<dbReference type="OrthoDB" id="9994905at2759"/>
<organism evidence="2 3">
    <name type="scientific">Aspergillus sclerotialis</name>
    <dbReference type="NCBI Taxonomy" id="2070753"/>
    <lineage>
        <taxon>Eukaryota</taxon>
        <taxon>Fungi</taxon>
        <taxon>Dikarya</taxon>
        <taxon>Ascomycota</taxon>
        <taxon>Pezizomycotina</taxon>
        <taxon>Eurotiomycetes</taxon>
        <taxon>Eurotiomycetidae</taxon>
        <taxon>Eurotiales</taxon>
        <taxon>Aspergillaceae</taxon>
        <taxon>Aspergillus</taxon>
        <taxon>Aspergillus subgen. Polypaecilum</taxon>
    </lineage>
</organism>
<proteinExistence type="predicted"/>
<reference evidence="3" key="1">
    <citation type="submission" date="2017-02" db="EMBL/GenBank/DDBJ databases">
        <authorList>
            <person name="Tafer H."/>
            <person name="Lopandic K."/>
        </authorList>
    </citation>
    <scope>NUCLEOTIDE SEQUENCE [LARGE SCALE GENOMIC DNA]</scope>
    <source>
        <strain evidence="3">CBS 366.77</strain>
    </source>
</reference>
<dbReference type="EMBL" id="MVGC01000416">
    <property type="protein sequence ID" value="RJE19354.1"/>
    <property type="molecule type" value="Genomic_DNA"/>
</dbReference>
<protein>
    <submittedName>
        <fullName evidence="2">Uncharacterized protein</fullName>
    </submittedName>
</protein>
<feature type="compositionally biased region" description="Basic and acidic residues" evidence="1">
    <location>
        <begin position="192"/>
        <end position="206"/>
    </location>
</feature>
<evidence type="ECO:0000313" key="2">
    <source>
        <dbReference type="EMBL" id="RJE19354.1"/>
    </source>
</evidence>
<accession>A0A3A2ZJ29</accession>
<dbReference type="Gene3D" id="1.10.555.10">
    <property type="entry name" value="Rho GTPase activation protein"/>
    <property type="match status" value="1"/>
</dbReference>
<feature type="region of interest" description="Disordered" evidence="1">
    <location>
        <begin position="137"/>
        <end position="210"/>
    </location>
</feature>
<dbReference type="Proteomes" id="UP000266188">
    <property type="component" value="Unassembled WGS sequence"/>
</dbReference>
<evidence type="ECO:0000313" key="3">
    <source>
        <dbReference type="Proteomes" id="UP000266188"/>
    </source>
</evidence>
<comment type="caution">
    <text evidence="2">The sequence shown here is derived from an EMBL/GenBank/DDBJ whole genome shotgun (WGS) entry which is preliminary data.</text>
</comment>
<sequence>MGLLDSLPFWPSANGPGRAPRLRRTRSWIGRQADGSTIYAPRHRQMTDSTADAQNSTDLVSAEDCISRNYITVTSDGRVSEHFERIPGQFPSGSEAKTVNDVSFEPVSRTTESRQSGWKARRLPGILSILRYRKVQPRRGSSEFVQAGEGDGDRDEDHDGGCNYGVNGVTAGDNQVTTEDAETGDMQPSGQPDDRATVNSEERKVSDQTVLSHGSNHTTVTVYRRPSKRTSRPIVTVDREDVYENPFDEVEEASHPRTGLDHFPDPRETVFHTNRPSVSEYSDEYPRALYYPERPDNPMLRNFPFNSRSSSQRSTCHVFAKGSDWSGQFDAHKAANAFNELAGKLNLQPLELADDYKPSTGDESGEEEVTECKSLRRRDRIFGRIRVMRSSLAMKAPTPPEERGLRRMKTFANFSTRAPQMVSLRGKSLVTLARFGGQSLLDLPADFAPTTLKLPVCFVTTALYLRCNAPSVRNLFFDSGDPKAAARLYDRFANQVFSAEKEGDKIEMTMRSSEMPLGLNIHLGTPARNATEVLTVANVFKSLLAGLPGGILGSKKLYAVMVDMYYARFSGCQLERTYSCLGGLSVVDSTKIKAIAHAILALTSKMQLELICGVFGLCAVLLHETERNIEMERQAQRGKLGSSFVSGLMNVDRLGRVFGPLLINMGTEENGDSYGSIEREIESERVATMLIANWRNVSRQLRAWEQGGYMSKPVGYIVRAGGEKLSDEVTRVISGI</sequence>
<dbReference type="InterPro" id="IPR008936">
    <property type="entry name" value="Rho_GTPase_activation_prot"/>
</dbReference>
<dbReference type="AlphaFoldDB" id="A0A3A2ZJ29"/>
<dbReference type="STRING" id="2070753.A0A3A2ZJ29"/>